<accession>A0A8J4YKA1</accession>
<dbReference type="AlphaFoldDB" id="A0A8J4YKA1"/>
<keyword evidence="2" id="KW-1185">Reference proteome</keyword>
<protein>
    <submittedName>
        <fullName evidence="1">Uncharacterized protein</fullName>
    </submittedName>
</protein>
<dbReference type="Proteomes" id="UP000770661">
    <property type="component" value="Unassembled WGS sequence"/>
</dbReference>
<comment type="caution">
    <text evidence="1">The sequence shown here is derived from an EMBL/GenBank/DDBJ whole genome shotgun (WGS) entry which is preliminary data.</text>
</comment>
<evidence type="ECO:0000313" key="1">
    <source>
        <dbReference type="EMBL" id="KAG0729567.1"/>
    </source>
</evidence>
<gene>
    <name evidence="1" type="ORF">GWK47_030048</name>
</gene>
<name>A0A8J4YKA1_CHIOP</name>
<proteinExistence type="predicted"/>
<sequence length="294" mass="30525">MEVHLISGSLFPDPEASQAPIASSLYRCPLRVCGSQDDTWCAPTGKRMLPYPCPRDAVGGLPPPGFLSPGPLPPPFFLRCLLGHFPCPLRRILGSPLFLRPVYLGTDAAVDCLERLTGGLFPSARLGGTARGAHFGLGGARSRGDGGQESYLPGAGFLSLPWTPLEEPGFFGGRFGCSGLLTGYLFGSGMASRRGGKPGCQVAFFGGQKTVPRDKRPAWTLPKVETGTTSVKPGPFSVRGPRPGSPGPLVVFSTCVFCFPPGAPGFCQGPPVGGATGEGGFFAGTFGAENTPPL</sequence>
<reference evidence="1" key="1">
    <citation type="submission" date="2020-07" db="EMBL/GenBank/DDBJ databases">
        <title>The High-quality genome of the commercially important snow crab, Chionoecetes opilio.</title>
        <authorList>
            <person name="Jeong J.-H."/>
            <person name="Ryu S."/>
        </authorList>
    </citation>
    <scope>NUCLEOTIDE SEQUENCE</scope>
    <source>
        <strain evidence="1">MADBK_172401_WGS</strain>
        <tissue evidence="1">Digestive gland</tissue>
    </source>
</reference>
<dbReference type="EMBL" id="JACEEZ010001031">
    <property type="protein sequence ID" value="KAG0729567.1"/>
    <property type="molecule type" value="Genomic_DNA"/>
</dbReference>
<evidence type="ECO:0000313" key="2">
    <source>
        <dbReference type="Proteomes" id="UP000770661"/>
    </source>
</evidence>
<organism evidence="1 2">
    <name type="scientific">Chionoecetes opilio</name>
    <name type="common">Atlantic snow crab</name>
    <name type="synonym">Cancer opilio</name>
    <dbReference type="NCBI Taxonomy" id="41210"/>
    <lineage>
        <taxon>Eukaryota</taxon>
        <taxon>Metazoa</taxon>
        <taxon>Ecdysozoa</taxon>
        <taxon>Arthropoda</taxon>
        <taxon>Crustacea</taxon>
        <taxon>Multicrustacea</taxon>
        <taxon>Malacostraca</taxon>
        <taxon>Eumalacostraca</taxon>
        <taxon>Eucarida</taxon>
        <taxon>Decapoda</taxon>
        <taxon>Pleocyemata</taxon>
        <taxon>Brachyura</taxon>
        <taxon>Eubrachyura</taxon>
        <taxon>Majoidea</taxon>
        <taxon>Majidae</taxon>
        <taxon>Chionoecetes</taxon>
    </lineage>
</organism>